<protein>
    <submittedName>
        <fullName evidence="1">Uncharacterized protein</fullName>
    </submittedName>
</protein>
<dbReference type="Proteomes" id="UP000019487">
    <property type="component" value="Unassembled WGS sequence"/>
</dbReference>
<proteinExistence type="predicted"/>
<sequence length="709" mass="83234">MEDPSLRTWARASGEGLLVFNNLDIYICHDDYQNYLECERKLKEKFSLYKDKRWCNHPRHIEEAIVISQRNIENHHKKMQKVLDFFEVEKPDTIVNQMMSRKWTRIGRPLFNSDFGRFEHKIRRHRDLLELSEKYIWDHPNIASTPVQLAISKRLSRVREMQEKDYKLLGQGQNIIDGIDSLSMVRWLFDMVIMGLRSLETLVEWSDSSSNLIKVIQKCRKILTESHAVKRFRDKLVDGSSKESDESIIEARSSRLINPVRKECLQIFLEILFILVITGNIDDCAGDYWTSLEAIVYKPTISAVYWRGFYDSEDHDCSHRLRENFILESTADQYLERIEIDVRRFKSLVTSEPEKVLIMFTDTVIESEISGRRMKVDAEVITKENDGDFKYLAYKYAKLVTKSLHNNAKDDDLLIGNTARLLLKSELPHESENLKLISIPPTEIDRLEEVIRGLDNLLSDYSPMIISHSSDEIWRKAYLWQHFGYSEFDRALNELCGPHSLYLSGINLDTLLIPKNPRWKLVCQLKRDRLIEFKEFENKQRGNQSGLVATDNIKLQFLFNRTLIGIDSLRISIARGKFEFDIKSQSIHTTLQNIRAYLRDDATTLHDTIKYEDEPSLSRSKIDFCKLMIALLIQIDFLLIETTGIDQGVCYKDNLTKFLRDGTSRYYVEAMRSIFEEECQNCTEKYPQFERRSTAMRKLADKIHYVKFI</sequence>
<gene>
    <name evidence="1" type="ORF">SBOR_4499</name>
</gene>
<name>W9CED9_SCLBF</name>
<dbReference type="AlphaFoldDB" id="W9CED9"/>
<accession>W9CED9</accession>
<reference evidence="1 2" key="1">
    <citation type="journal article" date="2014" name="Genome Announc.">
        <title>Draft genome sequence of Sclerotinia borealis, a psychrophilic plant pathogenic fungus.</title>
        <authorList>
            <person name="Mardanov A.V."/>
            <person name="Beletsky A.V."/>
            <person name="Kadnikov V.V."/>
            <person name="Ignatov A.N."/>
            <person name="Ravin N.V."/>
        </authorList>
    </citation>
    <scope>NUCLEOTIDE SEQUENCE [LARGE SCALE GENOMIC DNA]</scope>
    <source>
        <strain evidence="2">F-4157</strain>
    </source>
</reference>
<dbReference type="HOGENOM" id="CLU_389407_0_0_1"/>
<dbReference type="EMBL" id="AYSA01000208">
    <property type="protein sequence ID" value="ESZ95132.1"/>
    <property type="molecule type" value="Genomic_DNA"/>
</dbReference>
<comment type="caution">
    <text evidence="1">The sequence shown here is derived from an EMBL/GenBank/DDBJ whole genome shotgun (WGS) entry which is preliminary data.</text>
</comment>
<evidence type="ECO:0000313" key="2">
    <source>
        <dbReference type="Proteomes" id="UP000019487"/>
    </source>
</evidence>
<keyword evidence="2" id="KW-1185">Reference proteome</keyword>
<evidence type="ECO:0000313" key="1">
    <source>
        <dbReference type="EMBL" id="ESZ95132.1"/>
    </source>
</evidence>
<organism evidence="1 2">
    <name type="scientific">Sclerotinia borealis (strain F-4128)</name>
    <dbReference type="NCBI Taxonomy" id="1432307"/>
    <lineage>
        <taxon>Eukaryota</taxon>
        <taxon>Fungi</taxon>
        <taxon>Dikarya</taxon>
        <taxon>Ascomycota</taxon>
        <taxon>Pezizomycotina</taxon>
        <taxon>Leotiomycetes</taxon>
        <taxon>Helotiales</taxon>
        <taxon>Sclerotiniaceae</taxon>
        <taxon>Sclerotinia</taxon>
    </lineage>
</organism>